<evidence type="ECO:0008006" key="5">
    <source>
        <dbReference type="Google" id="ProtNLM"/>
    </source>
</evidence>
<keyword evidence="4" id="KW-1185">Reference proteome</keyword>
<keyword evidence="2" id="KW-0812">Transmembrane</keyword>
<evidence type="ECO:0000256" key="2">
    <source>
        <dbReference type="SAM" id="Phobius"/>
    </source>
</evidence>
<accession>A0ABW1CJR6</accession>
<feature type="transmembrane region" description="Helical" evidence="2">
    <location>
        <begin position="76"/>
        <end position="96"/>
    </location>
</feature>
<keyword evidence="2" id="KW-1133">Transmembrane helix</keyword>
<feature type="transmembrane region" description="Helical" evidence="2">
    <location>
        <begin position="146"/>
        <end position="168"/>
    </location>
</feature>
<gene>
    <name evidence="3" type="ORF">ACFPZ3_18960</name>
</gene>
<dbReference type="RefSeq" id="WP_379515459.1">
    <property type="nucleotide sequence ID" value="NZ_JBHSPA010000023.1"/>
</dbReference>
<protein>
    <recommendedName>
        <fullName evidence="5">Signal transduction histidine kinase</fullName>
    </recommendedName>
</protein>
<dbReference type="Proteomes" id="UP001596058">
    <property type="component" value="Unassembled WGS sequence"/>
</dbReference>
<dbReference type="EMBL" id="JBHSPA010000023">
    <property type="protein sequence ID" value="MFC5825949.1"/>
    <property type="molecule type" value="Genomic_DNA"/>
</dbReference>
<sequence>MGRVAEFWRSDRVLRLAPVAAVACSALLPLLQVTLAFSYQGSDSRNGLWSMAATAAYLPLHLRHVWYAAHAVRPPAALWTFTAMAVIVLGVTPLAGNMWPRSYAGLVVSALLVLPAPWSYVIFVTLTAVAAPAALLLDLPWRSAPWLAFSVMCGGGALLLLVWLAAALTRLQTAREVLAQQAVAQERRRIDDDLRRTLGSALESIAARGERATAELARGAPAESARGVPADLERSAPAGPARGVPAGLAEELSGLADDSRRTLAEARRRVRGYRQPSLRAELETAATLLSAAGVETRLELPRLGIPETIPPQPRAALRATVTRLLRADGAGACTITVTVANGRVLLKVRADDTTETIEVPA</sequence>
<evidence type="ECO:0000256" key="1">
    <source>
        <dbReference type="SAM" id="MobiDB-lite"/>
    </source>
</evidence>
<name>A0ABW1CJR6_9ACTN</name>
<reference evidence="4" key="1">
    <citation type="journal article" date="2019" name="Int. J. Syst. Evol. Microbiol.">
        <title>The Global Catalogue of Microorganisms (GCM) 10K type strain sequencing project: providing services to taxonomists for standard genome sequencing and annotation.</title>
        <authorList>
            <consortium name="The Broad Institute Genomics Platform"/>
            <consortium name="The Broad Institute Genome Sequencing Center for Infectious Disease"/>
            <person name="Wu L."/>
            <person name="Ma J."/>
        </authorList>
    </citation>
    <scope>NUCLEOTIDE SEQUENCE [LARGE SCALE GENOMIC DNA]</scope>
    <source>
        <strain evidence="4">CCUG 53903</strain>
    </source>
</reference>
<feature type="transmembrane region" description="Helical" evidence="2">
    <location>
        <begin position="103"/>
        <end position="126"/>
    </location>
</feature>
<feature type="region of interest" description="Disordered" evidence="1">
    <location>
        <begin position="216"/>
        <end position="244"/>
    </location>
</feature>
<evidence type="ECO:0000313" key="3">
    <source>
        <dbReference type="EMBL" id="MFC5825949.1"/>
    </source>
</evidence>
<keyword evidence="2" id="KW-0472">Membrane</keyword>
<proteinExistence type="predicted"/>
<comment type="caution">
    <text evidence="3">The sequence shown here is derived from an EMBL/GenBank/DDBJ whole genome shotgun (WGS) entry which is preliminary data.</text>
</comment>
<evidence type="ECO:0000313" key="4">
    <source>
        <dbReference type="Proteomes" id="UP001596058"/>
    </source>
</evidence>
<organism evidence="3 4">
    <name type="scientific">Nonomuraea insulae</name>
    <dbReference type="NCBI Taxonomy" id="1616787"/>
    <lineage>
        <taxon>Bacteria</taxon>
        <taxon>Bacillati</taxon>
        <taxon>Actinomycetota</taxon>
        <taxon>Actinomycetes</taxon>
        <taxon>Streptosporangiales</taxon>
        <taxon>Streptosporangiaceae</taxon>
        <taxon>Nonomuraea</taxon>
    </lineage>
</organism>